<evidence type="ECO:0000313" key="1">
    <source>
        <dbReference type="EMBL" id="GAA4452778.1"/>
    </source>
</evidence>
<dbReference type="EMBL" id="BAABGA010000029">
    <property type="protein sequence ID" value="GAA4452778.1"/>
    <property type="molecule type" value="Genomic_DNA"/>
</dbReference>
<comment type="caution">
    <text evidence="1">The sequence shown here is derived from an EMBL/GenBank/DDBJ whole genome shotgun (WGS) entry which is preliminary data.</text>
</comment>
<proteinExistence type="predicted"/>
<sequence>MDCDLMTSIPEWIIEYPETNAVFDELGLDTSCAGKSLQYVCHHCGLSPQAVLSRLQQVIDHREGND</sequence>
<gene>
    <name evidence="1" type="ORF">GCM10023156_22720</name>
</gene>
<name>A0ABP8MPI1_9BACT</name>
<evidence type="ECO:0008006" key="3">
    <source>
        <dbReference type="Google" id="ProtNLM"/>
    </source>
</evidence>
<organism evidence="1 2">
    <name type="scientific">Novipirellula rosea</name>
    <dbReference type="NCBI Taxonomy" id="1031540"/>
    <lineage>
        <taxon>Bacteria</taxon>
        <taxon>Pseudomonadati</taxon>
        <taxon>Planctomycetota</taxon>
        <taxon>Planctomycetia</taxon>
        <taxon>Pirellulales</taxon>
        <taxon>Pirellulaceae</taxon>
        <taxon>Novipirellula</taxon>
    </lineage>
</organism>
<accession>A0ABP8MPI1</accession>
<keyword evidence="2" id="KW-1185">Reference proteome</keyword>
<evidence type="ECO:0000313" key="2">
    <source>
        <dbReference type="Proteomes" id="UP001500840"/>
    </source>
</evidence>
<dbReference type="Proteomes" id="UP001500840">
    <property type="component" value="Unassembled WGS sequence"/>
</dbReference>
<protein>
    <recommendedName>
        <fullName evidence="3">DUF1858 domain-containing protein</fullName>
    </recommendedName>
</protein>
<reference evidence="2" key="1">
    <citation type="journal article" date="2019" name="Int. J. Syst. Evol. Microbiol.">
        <title>The Global Catalogue of Microorganisms (GCM) 10K type strain sequencing project: providing services to taxonomists for standard genome sequencing and annotation.</title>
        <authorList>
            <consortium name="The Broad Institute Genomics Platform"/>
            <consortium name="The Broad Institute Genome Sequencing Center for Infectious Disease"/>
            <person name="Wu L."/>
            <person name="Ma J."/>
        </authorList>
    </citation>
    <scope>NUCLEOTIDE SEQUENCE [LARGE SCALE GENOMIC DNA]</scope>
    <source>
        <strain evidence="2">JCM 17759</strain>
    </source>
</reference>